<dbReference type="PANTHER" id="PTHR43756:SF5">
    <property type="entry name" value="CHOLINE MONOOXYGENASE, CHLOROPLASTIC"/>
    <property type="match status" value="1"/>
</dbReference>
<comment type="caution">
    <text evidence="9">The sequence shown here is derived from an EMBL/GenBank/DDBJ whole genome shotgun (WGS) entry which is preliminary data.</text>
</comment>
<keyword evidence="10" id="KW-1185">Reference proteome</keyword>
<dbReference type="PROSITE" id="PS51296">
    <property type="entry name" value="RIESKE"/>
    <property type="match status" value="1"/>
</dbReference>
<dbReference type="PANTHER" id="PTHR43756">
    <property type="entry name" value="CHOLINE MONOOXYGENASE, CHLOROPLASTIC"/>
    <property type="match status" value="1"/>
</dbReference>
<dbReference type="EMBL" id="JBHRTP010000066">
    <property type="protein sequence ID" value="MFC3110020.1"/>
    <property type="molecule type" value="Genomic_DNA"/>
</dbReference>
<dbReference type="CDD" id="cd03469">
    <property type="entry name" value="Rieske_RO_Alpha_N"/>
    <property type="match status" value="1"/>
</dbReference>
<dbReference type="Pfam" id="PF00848">
    <property type="entry name" value="Ring_hydroxyl_A"/>
    <property type="match status" value="1"/>
</dbReference>
<dbReference type="Proteomes" id="UP001595530">
    <property type="component" value="Unassembled WGS sequence"/>
</dbReference>
<evidence type="ECO:0000313" key="10">
    <source>
        <dbReference type="Proteomes" id="UP001595530"/>
    </source>
</evidence>
<keyword evidence="4" id="KW-0479">Metal-binding</keyword>
<reference evidence="10" key="1">
    <citation type="journal article" date="2019" name="Int. J. Syst. Evol. Microbiol.">
        <title>The Global Catalogue of Microorganisms (GCM) 10K type strain sequencing project: providing services to taxonomists for standard genome sequencing and annotation.</title>
        <authorList>
            <consortium name="The Broad Institute Genomics Platform"/>
            <consortium name="The Broad Institute Genome Sequencing Center for Infectious Disease"/>
            <person name="Wu L."/>
            <person name="Ma J."/>
        </authorList>
    </citation>
    <scope>NUCLEOTIDE SEQUENCE [LARGE SCALE GENOMIC DNA]</scope>
    <source>
        <strain evidence="10">KCTC 42986</strain>
    </source>
</reference>
<evidence type="ECO:0000256" key="4">
    <source>
        <dbReference type="ARBA" id="ARBA00022723"/>
    </source>
</evidence>
<dbReference type="InterPro" id="IPR001663">
    <property type="entry name" value="Rng_hydr_dOase-A"/>
</dbReference>
<keyword evidence="6" id="KW-0408">Iron</keyword>
<sequence>MKTIQMTAKTPDIHALLARRKPQYSLEAPFYTNPGIFELDMELIFGKHWIYVGPEPSVPEAGDYITVEIGRTSVLIVRDDDMQVRAFHNVCRHRGSRLCQEQKGVVGNLVCPYHQWTYNLQGALMFAEHMGEQFDVSQHKLKPVHLRNIGGLLFICLADNPPSDIDDMARAMEPYIAPHRMADCKIAKQIDIIEDCNWKLTMENNRECYHCRANHPELTISLYEYGFGYAPNPENCEGLEQYQQTVKRRHAEWEALGLPSNELEHLDDRITGFRTERLPLDRAGQSQTMNAEVACKKLLGDFDEAALGGLSFWTQPNSWHHFMSDHIVTFTVLPISAEKTMVRTTWLVHKDAVEGRDYNLDNLTAVWVATNAQDRALVEQSQQGIRSDAYEPGPYSPFTEMLVEKFCNWYVNRLSALVE</sequence>
<dbReference type="SUPFAM" id="SSF55961">
    <property type="entry name" value="Bet v1-like"/>
    <property type="match status" value="1"/>
</dbReference>
<keyword evidence="7" id="KW-0411">Iron-sulfur</keyword>
<comment type="cofactor">
    <cofactor evidence="1">
        <name>Fe cation</name>
        <dbReference type="ChEBI" id="CHEBI:24875"/>
    </cofactor>
</comment>
<dbReference type="InterPro" id="IPR015879">
    <property type="entry name" value="Ring_hydroxy_dOase_asu_C_dom"/>
</dbReference>
<proteinExistence type="inferred from homology"/>
<dbReference type="EC" id="1.14.13.-" evidence="9"/>
<accession>A0ABV7F7W4</accession>
<feature type="domain" description="Rieske" evidence="8">
    <location>
        <begin position="49"/>
        <end position="155"/>
    </location>
</feature>
<dbReference type="Gene3D" id="2.102.10.10">
    <property type="entry name" value="Rieske [2Fe-2S] iron-sulphur domain"/>
    <property type="match status" value="1"/>
</dbReference>
<evidence type="ECO:0000313" key="9">
    <source>
        <dbReference type="EMBL" id="MFC3110020.1"/>
    </source>
</evidence>
<evidence type="ECO:0000256" key="1">
    <source>
        <dbReference type="ARBA" id="ARBA00001962"/>
    </source>
</evidence>
<dbReference type="GO" id="GO:0051213">
    <property type="term" value="F:dioxygenase activity"/>
    <property type="evidence" value="ECO:0007669"/>
    <property type="project" value="UniProtKB-KW"/>
</dbReference>
<protein>
    <submittedName>
        <fullName evidence="9">Aromatic ring-hydroxylating dioxygenase subunit alpha</fullName>
        <ecNumber evidence="9">1.14.13.-</ecNumber>
    </submittedName>
</protein>
<dbReference type="Gene3D" id="3.90.380.10">
    <property type="entry name" value="Naphthalene 1,2-dioxygenase Alpha Subunit, Chain A, domain 1"/>
    <property type="match status" value="1"/>
</dbReference>
<dbReference type="CDD" id="cd08884">
    <property type="entry name" value="RHO_alpha_C_GbcA-like"/>
    <property type="match status" value="1"/>
</dbReference>
<keyword evidence="9" id="KW-0223">Dioxygenase</keyword>
<dbReference type="RefSeq" id="WP_390332418.1">
    <property type="nucleotide sequence ID" value="NZ_JBHRTP010000066.1"/>
</dbReference>
<dbReference type="SUPFAM" id="SSF50022">
    <property type="entry name" value="ISP domain"/>
    <property type="match status" value="1"/>
</dbReference>
<keyword evidence="5 9" id="KW-0560">Oxidoreductase</keyword>
<evidence type="ECO:0000256" key="5">
    <source>
        <dbReference type="ARBA" id="ARBA00023002"/>
    </source>
</evidence>
<evidence type="ECO:0000256" key="2">
    <source>
        <dbReference type="ARBA" id="ARBA00008751"/>
    </source>
</evidence>
<evidence type="ECO:0000256" key="6">
    <source>
        <dbReference type="ARBA" id="ARBA00023004"/>
    </source>
</evidence>
<dbReference type="Pfam" id="PF00355">
    <property type="entry name" value="Rieske"/>
    <property type="match status" value="1"/>
</dbReference>
<evidence type="ECO:0000259" key="8">
    <source>
        <dbReference type="PROSITE" id="PS51296"/>
    </source>
</evidence>
<comment type="similarity">
    <text evidence="2">Belongs to the bacterial ring-hydroxylating dioxygenase alpha subunit family.</text>
</comment>
<organism evidence="9 10">
    <name type="scientific">Undibacterium arcticum</name>
    <dbReference type="NCBI Taxonomy" id="1762892"/>
    <lineage>
        <taxon>Bacteria</taxon>
        <taxon>Pseudomonadati</taxon>
        <taxon>Pseudomonadota</taxon>
        <taxon>Betaproteobacteria</taxon>
        <taxon>Burkholderiales</taxon>
        <taxon>Oxalobacteraceae</taxon>
        <taxon>Undibacterium</taxon>
    </lineage>
</organism>
<name>A0ABV7F7W4_9BURK</name>
<dbReference type="InterPro" id="IPR036922">
    <property type="entry name" value="Rieske_2Fe-2S_sf"/>
</dbReference>
<dbReference type="InterPro" id="IPR017941">
    <property type="entry name" value="Rieske_2Fe-2S"/>
</dbReference>
<evidence type="ECO:0000256" key="3">
    <source>
        <dbReference type="ARBA" id="ARBA00022714"/>
    </source>
</evidence>
<dbReference type="PRINTS" id="PR00090">
    <property type="entry name" value="RNGDIOXGNASE"/>
</dbReference>
<gene>
    <name evidence="9" type="ORF">ACFOFO_18980</name>
</gene>
<keyword evidence="3" id="KW-0001">2Fe-2S</keyword>
<evidence type="ECO:0000256" key="7">
    <source>
        <dbReference type="ARBA" id="ARBA00023014"/>
    </source>
</evidence>